<sequence>MKTFEFEDEKEVRKVALKLLEGMKKDPTKMPMCIVCEKEHSKTLAAYSPEGVSHTVFFGFCASCLPEDKIRSISNFSELENYNEIMKKVKEKMENGEKTIHLTPKVWRC</sequence>
<dbReference type="AlphaFoldDB" id="A0A1F7WZE0"/>
<dbReference type="Proteomes" id="UP000176939">
    <property type="component" value="Unassembled WGS sequence"/>
</dbReference>
<accession>A0A1F7WZE0</accession>
<organism evidence="1 2">
    <name type="scientific">Candidatus Woesebacteria bacterium RBG_13_36_22</name>
    <dbReference type="NCBI Taxonomy" id="1802478"/>
    <lineage>
        <taxon>Bacteria</taxon>
        <taxon>Candidatus Woeseibacteriota</taxon>
    </lineage>
</organism>
<proteinExistence type="predicted"/>
<gene>
    <name evidence="1" type="ORF">A2Z67_03890</name>
</gene>
<evidence type="ECO:0000313" key="1">
    <source>
        <dbReference type="EMBL" id="OGM08150.1"/>
    </source>
</evidence>
<dbReference type="EMBL" id="MGFQ01000056">
    <property type="protein sequence ID" value="OGM08150.1"/>
    <property type="molecule type" value="Genomic_DNA"/>
</dbReference>
<name>A0A1F7WZE0_9BACT</name>
<comment type="caution">
    <text evidence="1">The sequence shown here is derived from an EMBL/GenBank/DDBJ whole genome shotgun (WGS) entry which is preliminary data.</text>
</comment>
<reference evidence="1 2" key="1">
    <citation type="journal article" date="2016" name="Nat. Commun.">
        <title>Thousands of microbial genomes shed light on interconnected biogeochemical processes in an aquifer system.</title>
        <authorList>
            <person name="Anantharaman K."/>
            <person name="Brown C.T."/>
            <person name="Hug L.A."/>
            <person name="Sharon I."/>
            <person name="Castelle C.J."/>
            <person name="Probst A.J."/>
            <person name="Thomas B.C."/>
            <person name="Singh A."/>
            <person name="Wilkins M.J."/>
            <person name="Karaoz U."/>
            <person name="Brodie E.L."/>
            <person name="Williams K.H."/>
            <person name="Hubbard S.S."/>
            <person name="Banfield J.F."/>
        </authorList>
    </citation>
    <scope>NUCLEOTIDE SEQUENCE [LARGE SCALE GENOMIC DNA]</scope>
</reference>
<protein>
    <submittedName>
        <fullName evidence="1">Uncharacterized protein</fullName>
    </submittedName>
</protein>
<evidence type="ECO:0000313" key="2">
    <source>
        <dbReference type="Proteomes" id="UP000176939"/>
    </source>
</evidence>